<accession>A0A6J1CVN2</accession>
<evidence type="ECO:0000313" key="2">
    <source>
        <dbReference type="Proteomes" id="UP000504603"/>
    </source>
</evidence>
<organism evidence="2 3">
    <name type="scientific">Momordica charantia</name>
    <name type="common">Bitter gourd</name>
    <name type="synonym">Balsam pear</name>
    <dbReference type="NCBI Taxonomy" id="3673"/>
    <lineage>
        <taxon>Eukaryota</taxon>
        <taxon>Viridiplantae</taxon>
        <taxon>Streptophyta</taxon>
        <taxon>Embryophyta</taxon>
        <taxon>Tracheophyta</taxon>
        <taxon>Spermatophyta</taxon>
        <taxon>Magnoliopsida</taxon>
        <taxon>eudicotyledons</taxon>
        <taxon>Gunneridae</taxon>
        <taxon>Pentapetalae</taxon>
        <taxon>rosids</taxon>
        <taxon>fabids</taxon>
        <taxon>Cucurbitales</taxon>
        <taxon>Cucurbitaceae</taxon>
        <taxon>Momordiceae</taxon>
        <taxon>Momordica</taxon>
    </lineage>
</organism>
<evidence type="ECO:0000313" key="3">
    <source>
        <dbReference type="RefSeq" id="XP_022145142.1"/>
    </source>
</evidence>
<dbReference type="PANTHER" id="PTHR33710:SF71">
    <property type="entry name" value="ENDONUCLEASE_EXONUCLEASE_PHOSPHATASE DOMAIN-CONTAINING PROTEIN"/>
    <property type="match status" value="1"/>
</dbReference>
<keyword evidence="2" id="KW-1185">Reference proteome</keyword>
<dbReference type="OrthoDB" id="1750912at2759"/>
<dbReference type="PANTHER" id="PTHR33710">
    <property type="entry name" value="BNAC02G09200D PROTEIN"/>
    <property type="match status" value="1"/>
</dbReference>
<dbReference type="Gene3D" id="3.60.10.10">
    <property type="entry name" value="Endonuclease/exonuclease/phosphatase"/>
    <property type="match status" value="1"/>
</dbReference>
<dbReference type="InterPro" id="IPR005135">
    <property type="entry name" value="Endo/exonuclease/phosphatase"/>
</dbReference>
<name>A0A6J1CVN2_MOMCH</name>
<feature type="domain" description="Endonuclease/exonuclease/phosphatase" evidence="1">
    <location>
        <begin position="5"/>
        <end position="224"/>
    </location>
</feature>
<dbReference type="RefSeq" id="XP_022145142.1">
    <property type="nucleotide sequence ID" value="XM_022289450.1"/>
</dbReference>
<proteinExistence type="predicted"/>
<protein>
    <submittedName>
        <fullName evidence="3">Uncharacterized protein LOC111014657</fullName>
    </submittedName>
</protein>
<dbReference type="AlphaFoldDB" id="A0A6J1CVN2"/>
<dbReference type="InterPro" id="IPR036691">
    <property type="entry name" value="Endo/exonu/phosph_ase_sf"/>
</dbReference>
<sequence length="326" mass="37375">MNILAWNVRGLGSASKRATIKDTITSLCPDIVILSETKSSSINNKFIKSLWSSISIAWASLDASGASGGIILLWDQLSTSAVEVICGHFSISVHFKLADNFTWWLTGVYSPVKQKKRKLFWQELFDLNGLCGPIWLLGEDFNIYRWSHETSSANPPQTGMNKFNHFIDFAGLIDPFMNNGQYTWSNLRPHIVLSRINRFLYSKGWSDKFSHHHIKRLPRACSDHYPILLEPPNQQWGHCPFRLENLWLQDKHFQQHIEAIWSSGSSDGYLGYALIKKLNTLAQDIKRLRKNFGPNIPREKAKIMEKILSIDKQEETGFIDKTDCHL</sequence>
<gene>
    <name evidence="3" type="primary">LOC111014657</name>
</gene>
<dbReference type="SUPFAM" id="SSF56219">
    <property type="entry name" value="DNase I-like"/>
    <property type="match status" value="1"/>
</dbReference>
<evidence type="ECO:0000259" key="1">
    <source>
        <dbReference type="Pfam" id="PF03372"/>
    </source>
</evidence>
<dbReference type="KEGG" id="mcha:111014657"/>
<reference evidence="3" key="1">
    <citation type="submission" date="2025-08" db="UniProtKB">
        <authorList>
            <consortium name="RefSeq"/>
        </authorList>
    </citation>
    <scope>IDENTIFICATION</scope>
    <source>
        <strain evidence="3">OHB3-1</strain>
    </source>
</reference>
<dbReference type="GO" id="GO:0003824">
    <property type="term" value="F:catalytic activity"/>
    <property type="evidence" value="ECO:0007669"/>
    <property type="project" value="InterPro"/>
</dbReference>
<dbReference type="Proteomes" id="UP000504603">
    <property type="component" value="Unplaced"/>
</dbReference>
<dbReference type="GeneID" id="111014657"/>
<dbReference type="Pfam" id="PF03372">
    <property type="entry name" value="Exo_endo_phos"/>
    <property type="match status" value="1"/>
</dbReference>